<accession>A0ABY8S346</accession>
<evidence type="ECO:0000256" key="2">
    <source>
        <dbReference type="ARBA" id="ARBA00022603"/>
    </source>
</evidence>
<reference evidence="5 6" key="1">
    <citation type="submission" date="2023-05" db="EMBL/GenBank/DDBJ databases">
        <title>The complete genome of Acinetobacter sp. nov KCTC 92772.</title>
        <authorList>
            <person name="Zhou G."/>
        </authorList>
    </citation>
    <scope>NUCLEOTIDE SEQUENCE [LARGE SCALE GENOMIC DNA]</scope>
    <source>
        <strain evidence="5 6">KCTC 92772</strain>
    </source>
</reference>
<dbReference type="InterPro" id="IPR001091">
    <property type="entry name" value="RM_Methyltransferase"/>
</dbReference>
<evidence type="ECO:0000259" key="4">
    <source>
        <dbReference type="Pfam" id="PF01555"/>
    </source>
</evidence>
<dbReference type="GO" id="GO:0032259">
    <property type="term" value="P:methylation"/>
    <property type="evidence" value="ECO:0007669"/>
    <property type="project" value="UniProtKB-KW"/>
</dbReference>
<dbReference type="RefSeq" id="WP_283267037.1">
    <property type="nucleotide sequence ID" value="NZ_CP125669.1"/>
</dbReference>
<dbReference type="Gene3D" id="3.40.50.150">
    <property type="entry name" value="Vaccinia Virus protein VP39"/>
    <property type="match status" value="1"/>
</dbReference>
<keyword evidence="6" id="KW-1185">Reference proteome</keyword>
<dbReference type="Pfam" id="PF01555">
    <property type="entry name" value="N6_N4_Mtase"/>
    <property type="match status" value="1"/>
</dbReference>
<name>A0ABY8S346_9GAMM</name>
<dbReference type="GO" id="GO:0008168">
    <property type="term" value="F:methyltransferase activity"/>
    <property type="evidence" value="ECO:0007669"/>
    <property type="project" value="UniProtKB-KW"/>
</dbReference>
<gene>
    <name evidence="5" type="ORF">QLH32_16010</name>
</gene>
<feature type="domain" description="DNA methylase N-4/N-6" evidence="4">
    <location>
        <begin position="61"/>
        <end position="355"/>
    </location>
</feature>
<proteinExistence type="inferred from homology"/>
<comment type="similarity">
    <text evidence="1">Belongs to the N(4)/N(6)-methyltransferase family.</text>
</comment>
<keyword evidence="3 5" id="KW-0808">Transferase</keyword>
<protein>
    <submittedName>
        <fullName evidence="5">Site-specific DNA-methyltransferase</fullName>
        <ecNumber evidence="5">2.1.1.-</ecNumber>
    </submittedName>
</protein>
<dbReference type="InterPro" id="IPR029063">
    <property type="entry name" value="SAM-dependent_MTases_sf"/>
</dbReference>
<dbReference type="PROSITE" id="PS00092">
    <property type="entry name" value="N6_MTASE"/>
    <property type="match status" value="1"/>
</dbReference>
<dbReference type="PRINTS" id="PR00508">
    <property type="entry name" value="S21N4MTFRASE"/>
</dbReference>
<dbReference type="Proteomes" id="UP001229836">
    <property type="component" value="Chromosome"/>
</dbReference>
<evidence type="ECO:0000256" key="1">
    <source>
        <dbReference type="ARBA" id="ARBA00006594"/>
    </source>
</evidence>
<evidence type="ECO:0000256" key="3">
    <source>
        <dbReference type="ARBA" id="ARBA00022679"/>
    </source>
</evidence>
<dbReference type="EMBL" id="CP125669">
    <property type="protein sequence ID" value="WHP05493.1"/>
    <property type="molecule type" value="Genomic_DNA"/>
</dbReference>
<dbReference type="SUPFAM" id="SSF53335">
    <property type="entry name" value="S-adenosyl-L-methionine-dependent methyltransferases"/>
    <property type="match status" value="1"/>
</dbReference>
<dbReference type="InterPro" id="IPR002052">
    <property type="entry name" value="DNA_methylase_N6_adenine_CS"/>
</dbReference>
<evidence type="ECO:0000313" key="5">
    <source>
        <dbReference type="EMBL" id="WHP05493.1"/>
    </source>
</evidence>
<keyword evidence="2 5" id="KW-0489">Methyltransferase</keyword>
<dbReference type="InterPro" id="IPR002941">
    <property type="entry name" value="DNA_methylase_N4/N6"/>
</dbReference>
<dbReference type="EC" id="2.1.1.-" evidence="5"/>
<evidence type="ECO:0000313" key="6">
    <source>
        <dbReference type="Proteomes" id="UP001229836"/>
    </source>
</evidence>
<organism evidence="5 6">
    <name type="scientific">Acinetobacter corruptisaponis</name>
    <dbReference type="NCBI Taxonomy" id="3045147"/>
    <lineage>
        <taxon>Bacteria</taxon>
        <taxon>Pseudomonadati</taxon>
        <taxon>Pseudomonadota</taxon>
        <taxon>Gammaproteobacteria</taxon>
        <taxon>Moraxellales</taxon>
        <taxon>Moraxellaceae</taxon>
        <taxon>Acinetobacter</taxon>
    </lineage>
</organism>
<sequence>MPLLDWVNRNQAEETATNVPYHLLKFEQSYGDKQQAKENLIIQGDNLQALKALLPLYGGQVKCIFIDPPYNTQSAFEHYDDKLEHAQWLSMMYPRLQLLKELLADDGSIWITLDDNEAHYLKVMCDEVFTRNNFVANVVWQKRTSPDMRSTLGAGHDNILVYAKHFSSFKKILKKVPKTAEQIKTYKNPDNDPRGPWVSSDYTAQGFRPNQMYTITTPNGNKYTPPAGTCWKNIEEVFLQLVNDGRMWFGKDGGGMPRRKTYLSESEGQNAWTWWTNAEVGHTQEAKKEVNNLFGVENTFDTPKPERLLERILHLSTNTKDIVLDSFLGSGTTSAVAHKMGRRYIGIEMGEHAKTHVIPRLEKVIEGEQGGISKTVNWQGGGGFSFYTLGNPVFDDNGFLNAEVKFKDLASYVWWLETKFALNQTENFDNPFLGIHESTAYYLLYNGILGDRRPNGGNVLTSSVLNHLNECHAHDGKRIVIGEASRLSPARLEALNIEFKQIPYSLYGNKAK</sequence>